<name>A0A4Y2RF09_ARAVE</name>
<proteinExistence type="predicted"/>
<accession>A0A4Y2RF09</accession>
<dbReference type="EMBL" id="BGPR01016554">
    <property type="protein sequence ID" value="GBN73445.1"/>
    <property type="molecule type" value="Genomic_DNA"/>
</dbReference>
<gene>
    <name evidence="1" type="ORF">AVEN_144715_1</name>
</gene>
<comment type="caution">
    <text evidence="1">The sequence shown here is derived from an EMBL/GenBank/DDBJ whole genome shotgun (WGS) entry which is preliminary data.</text>
</comment>
<dbReference type="AlphaFoldDB" id="A0A4Y2RF09"/>
<keyword evidence="2" id="KW-1185">Reference proteome</keyword>
<sequence>MAPRNKRTCCSRMTSWDSDVACHYTPEHAAGQFWKLRIPPQRAILHHRNGVVHCSLVVTGTWRLTRKSPARIRLQPKLDSFGKHSTHKTTVVVSTMHASIRLIAGDGELR</sequence>
<protein>
    <submittedName>
        <fullName evidence="1">Uncharacterized protein</fullName>
    </submittedName>
</protein>
<evidence type="ECO:0000313" key="1">
    <source>
        <dbReference type="EMBL" id="GBN73445.1"/>
    </source>
</evidence>
<organism evidence="1 2">
    <name type="scientific">Araneus ventricosus</name>
    <name type="common">Orbweaver spider</name>
    <name type="synonym">Epeira ventricosa</name>
    <dbReference type="NCBI Taxonomy" id="182803"/>
    <lineage>
        <taxon>Eukaryota</taxon>
        <taxon>Metazoa</taxon>
        <taxon>Ecdysozoa</taxon>
        <taxon>Arthropoda</taxon>
        <taxon>Chelicerata</taxon>
        <taxon>Arachnida</taxon>
        <taxon>Araneae</taxon>
        <taxon>Araneomorphae</taxon>
        <taxon>Entelegynae</taxon>
        <taxon>Araneoidea</taxon>
        <taxon>Araneidae</taxon>
        <taxon>Araneus</taxon>
    </lineage>
</organism>
<dbReference type="Proteomes" id="UP000499080">
    <property type="component" value="Unassembled WGS sequence"/>
</dbReference>
<evidence type="ECO:0000313" key="2">
    <source>
        <dbReference type="Proteomes" id="UP000499080"/>
    </source>
</evidence>
<reference evidence="1 2" key="1">
    <citation type="journal article" date="2019" name="Sci. Rep.">
        <title>Orb-weaving spider Araneus ventricosus genome elucidates the spidroin gene catalogue.</title>
        <authorList>
            <person name="Kono N."/>
            <person name="Nakamura H."/>
            <person name="Ohtoshi R."/>
            <person name="Moran D.A.P."/>
            <person name="Shinohara A."/>
            <person name="Yoshida Y."/>
            <person name="Fujiwara M."/>
            <person name="Mori M."/>
            <person name="Tomita M."/>
            <person name="Arakawa K."/>
        </authorList>
    </citation>
    <scope>NUCLEOTIDE SEQUENCE [LARGE SCALE GENOMIC DNA]</scope>
</reference>